<dbReference type="PANTHER" id="PTHR43358">
    <property type="entry name" value="ALPHA/BETA-HYDROLASE"/>
    <property type="match status" value="1"/>
</dbReference>
<name>D1CFQ9_THET1</name>
<dbReference type="STRING" id="525904.Tter_0848"/>
<dbReference type="InterPro" id="IPR022742">
    <property type="entry name" value="Hydrolase_4"/>
</dbReference>
<dbReference type="InterPro" id="IPR052920">
    <property type="entry name" value="DNA-binding_regulatory"/>
</dbReference>
<feature type="domain" description="Serine aminopeptidase S33" evidence="1">
    <location>
        <begin position="76"/>
        <end position="191"/>
    </location>
</feature>
<gene>
    <name evidence="2" type="ordered locus">Tter_0848</name>
</gene>
<dbReference type="HOGENOM" id="CLU_029375_6_2_0"/>
<accession>D1CFQ9</accession>
<evidence type="ECO:0000313" key="2">
    <source>
        <dbReference type="EMBL" id="ACZ41765.1"/>
    </source>
</evidence>
<proteinExistence type="predicted"/>
<dbReference type="AlphaFoldDB" id="D1CFQ9"/>
<organism evidence="2 3">
    <name type="scientific">Thermobaculum terrenum (strain ATCC BAA-798 / CCMEE 7001 / YNP1)</name>
    <dbReference type="NCBI Taxonomy" id="525904"/>
    <lineage>
        <taxon>Bacteria</taxon>
        <taxon>Bacillati</taxon>
        <taxon>Chloroflexota</taxon>
        <taxon>Chloroflexia</taxon>
        <taxon>Candidatus Thermobaculales</taxon>
        <taxon>Candidatus Thermobaculaceae</taxon>
        <taxon>Thermobaculum</taxon>
    </lineage>
</organism>
<dbReference type="eggNOG" id="COG1073">
    <property type="taxonomic scope" value="Bacteria"/>
</dbReference>
<dbReference type="EMBL" id="CP001825">
    <property type="protein sequence ID" value="ACZ41765.1"/>
    <property type="molecule type" value="Genomic_DNA"/>
</dbReference>
<sequence>MAGKVAKINMLISVPIGATVLMTLGARQLARRMVAPSSYDPRTMTPWELGIPFEDVVIQSSDGIRLKGWWITHPEAKRTVITLAGHRRPKSDCLGIAGALWRHKMNILMFDYRGRGDSDPYINTLGYYETQDTLAAINLASKRAHQLPVALIGYSMGASIAIMAAARDQRVSAVIADSPFASQKKVIRRYFRSKTGLPAFPIVNLAEKFLPYDIDEVEPIREVRKISPRAIMLIHGECDDLCSLEDSIALYEAAGDPKELWVLPNVGHCGAYFQDREAYVNRVVDFLETHAS</sequence>
<dbReference type="PANTHER" id="PTHR43358:SF4">
    <property type="entry name" value="ALPHA_BETA HYDROLASE FOLD-1 DOMAIN-CONTAINING PROTEIN"/>
    <property type="match status" value="1"/>
</dbReference>
<dbReference type="InterPro" id="IPR029058">
    <property type="entry name" value="AB_hydrolase_fold"/>
</dbReference>
<dbReference type="OrthoDB" id="9785847at2"/>
<keyword evidence="3" id="KW-1185">Reference proteome</keyword>
<dbReference type="SUPFAM" id="SSF53474">
    <property type="entry name" value="alpha/beta-Hydrolases"/>
    <property type="match status" value="1"/>
</dbReference>
<reference evidence="3" key="1">
    <citation type="journal article" date="2010" name="Stand. Genomic Sci.">
        <title>Complete genome sequence of 'Thermobaculum terrenum' type strain (YNP1).</title>
        <authorList>
            <person name="Kiss H."/>
            <person name="Cleland D."/>
            <person name="Lapidus A."/>
            <person name="Lucas S."/>
            <person name="Glavina Del Rio T."/>
            <person name="Nolan M."/>
            <person name="Tice H."/>
            <person name="Han C."/>
            <person name="Goodwin L."/>
            <person name="Pitluck S."/>
            <person name="Liolios K."/>
            <person name="Ivanova N."/>
            <person name="Mavromatis K."/>
            <person name="Ovchinnikova G."/>
            <person name="Pati A."/>
            <person name="Chen A."/>
            <person name="Palaniappan K."/>
            <person name="Land M."/>
            <person name="Hauser L."/>
            <person name="Chang Y."/>
            <person name="Jeffries C."/>
            <person name="Lu M."/>
            <person name="Brettin T."/>
            <person name="Detter J."/>
            <person name="Goker M."/>
            <person name="Tindall B."/>
            <person name="Beck B."/>
            <person name="McDermott T."/>
            <person name="Woyke T."/>
            <person name="Bristow J."/>
            <person name="Eisen J."/>
            <person name="Markowitz V."/>
            <person name="Hugenholtz P."/>
            <person name="Kyrpides N."/>
            <person name="Klenk H."/>
            <person name="Cheng J."/>
        </authorList>
    </citation>
    <scope>NUCLEOTIDE SEQUENCE [LARGE SCALE GENOMIC DNA]</scope>
    <source>
        <strain evidence="3">ATCC BAA-798 / YNP1</strain>
    </source>
</reference>
<dbReference type="KEGG" id="ttr:Tter_0848"/>
<evidence type="ECO:0000313" key="3">
    <source>
        <dbReference type="Proteomes" id="UP000000323"/>
    </source>
</evidence>
<protein>
    <recommendedName>
        <fullName evidence="1">Serine aminopeptidase S33 domain-containing protein</fullName>
    </recommendedName>
</protein>
<dbReference type="Gene3D" id="3.40.50.1820">
    <property type="entry name" value="alpha/beta hydrolase"/>
    <property type="match status" value="1"/>
</dbReference>
<dbReference type="Pfam" id="PF12146">
    <property type="entry name" value="Hydrolase_4"/>
    <property type="match status" value="1"/>
</dbReference>
<dbReference type="Proteomes" id="UP000000323">
    <property type="component" value="Chromosome 1"/>
</dbReference>
<evidence type="ECO:0000259" key="1">
    <source>
        <dbReference type="Pfam" id="PF12146"/>
    </source>
</evidence>